<keyword evidence="1" id="KW-0479">Metal-binding</keyword>
<keyword evidence="1" id="KW-0863">Zinc-finger</keyword>
<keyword evidence="1" id="KW-0862">Zinc</keyword>
<keyword evidence="5" id="KW-1185">Reference proteome</keyword>
<feature type="domain" description="C2H2-type" evidence="3">
    <location>
        <begin position="163"/>
        <end position="189"/>
    </location>
</feature>
<name>A0A484FA67_COLOR</name>
<sequence>MSQSRRQTGGERPAKTTKRNHQGPLFATPLSQPGTDIFSSMLPCWTPLQDSLYLHQDPAIYGETHWNDAQKLSSVEYVESLPTTDQFDFSIFQSNSHQVPPAPSTVSSVTYSSPSIISQPSSAGSGLSPTQTELPYEWPNSKSVTYSRANSPTQTIERGQSSFVCLGPQCQDTFDRETELNEHFKSVHTHTCNWADCAQPSFSSREGLTWHVKLEHLLVCPVLGCTESSCQNKRLLESHMRVAHPGISEGKGKKPAEVPKLVAPAMLPSISQNSSTGTLTSKDIMEDKVVKKNLSITLAKRRCEHQLKSVVERRYKRQNGQTPRSADSPSDLSRARSSRLIESAAFPLIWEHGVLPFLVEFLPKWCGPNHVVSVTRGNTIASRRICIMTKQKPSLARRVIIAGHVRDLLPETHRPNVTFVFSIGSVTRLTWARGLTSDMPDEVCAARNPEHFEESTATLGPCLVVGGGSCWLANFHPFIDAYQHHDSVTVQHPSSGDRSHCVAKRHDVLPDSDFALGKLIATSGIDLKTTRISHDAYWEDNDKEPPLVVTDWILISSRSQQANVLRHFPSETMPLLKTTPVKTTSSITPGAAVISTGRTSGQQRGQICEIPAYVNAETNGTGKSTREWFVEEPFPAGSDTESWIRGGIGVEGDSGAAIVDVETNSLVGQLWGRNTYFGPGPRLTFFTPINDLFDDIQERCGQQSRPKLPQYREEAKCYPVHPSCRTCYDLRTYLDCRRSSRESLRSIVGRLDSDHGEPSIEGTSELATPKDVSWGRHAIDEVGSVFSITSPHAFTTPGTPGIVDIKSPYAPTLNIEDLYEDVLPTTGKRAAGTRSASNAKRQRLT</sequence>
<comment type="caution">
    <text evidence="4">The sequence shown here is derived from an EMBL/GenBank/DDBJ whole genome shotgun (WGS) entry which is preliminary data.</text>
</comment>
<gene>
    <name evidence="4" type="ORF">Cob_v011748</name>
</gene>
<dbReference type="PROSITE" id="PS50157">
    <property type="entry name" value="ZINC_FINGER_C2H2_2"/>
    <property type="match status" value="1"/>
</dbReference>
<dbReference type="InterPro" id="IPR013087">
    <property type="entry name" value="Znf_C2H2_type"/>
</dbReference>
<dbReference type="Proteomes" id="UP000014480">
    <property type="component" value="Unassembled WGS sequence"/>
</dbReference>
<reference evidence="5" key="2">
    <citation type="journal article" date="2019" name="Mol. Plant Microbe Interact.">
        <title>Genome sequence resources for four phytopathogenic fungi from the Colletotrichum orbiculare species complex.</title>
        <authorList>
            <person name="Gan P."/>
            <person name="Tsushima A."/>
            <person name="Narusaka M."/>
            <person name="Narusaka Y."/>
            <person name="Takano Y."/>
            <person name="Kubo Y."/>
            <person name="Shirasu K."/>
        </authorList>
    </citation>
    <scope>GENOME REANNOTATION</scope>
    <source>
        <strain evidence="5">104-T / ATCC 96160 / CBS 514.97 / LARS 414 / MAFF 240422</strain>
    </source>
</reference>
<accession>A0A484FA67</accession>
<dbReference type="PROSITE" id="PS00028">
    <property type="entry name" value="ZINC_FINGER_C2H2_1"/>
    <property type="match status" value="1"/>
</dbReference>
<evidence type="ECO:0000259" key="3">
    <source>
        <dbReference type="PROSITE" id="PS50157"/>
    </source>
</evidence>
<reference evidence="5" key="1">
    <citation type="journal article" date="2013" name="New Phytol.">
        <title>Comparative genomic and transcriptomic analyses reveal the hemibiotrophic stage shift of Colletotrichum fungi.</title>
        <authorList>
            <person name="Gan P."/>
            <person name="Ikeda K."/>
            <person name="Irieda H."/>
            <person name="Narusaka M."/>
            <person name="O'Connell R.J."/>
            <person name="Narusaka Y."/>
            <person name="Takano Y."/>
            <person name="Kubo Y."/>
            <person name="Shirasu K."/>
        </authorList>
    </citation>
    <scope>NUCLEOTIDE SEQUENCE [LARGE SCALE GENOMIC DNA]</scope>
    <source>
        <strain evidence="5">104-T / ATCC 96160 / CBS 514.97 / LARS 414 / MAFF 240422</strain>
    </source>
</reference>
<dbReference type="EMBL" id="AMCV02000041">
    <property type="protein sequence ID" value="TDZ15229.1"/>
    <property type="molecule type" value="Genomic_DNA"/>
</dbReference>
<evidence type="ECO:0000256" key="1">
    <source>
        <dbReference type="PROSITE-ProRule" id="PRU00042"/>
    </source>
</evidence>
<dbReference type="SMART" id="SM00355">
    <property type="entry name" value="ZnF_C2H2"/>
    <property type="match status" value="3"/>
</dbReference>
<feature type="compositionally biased region" description="Polar residues" evidence="2">
    <location>
        <begin position="318"/>
        <end position="331"/>
    </location>
</feature>
<evidence type="ECO:0000256" key="2">
    <source>
        <dbReference type="SAM" id="MobiDB-lite"/>
    </source>
</evidence>
<organism evidence="4 5">
    <name type="scientific">Colletotrichum orbiculare (strain 104-T / ATCC 96160 / CBS 514.97 / LARS 414 / MAFF 240422)</name>
    <name type="common">Cucumber anthracnose fungus</name>
    <name type="synonym">Colletotrichum lagenarium</name>
    <dbReference type="NCBI Taxonomy" id="1213857"/>
    <lineage>
        <taxon>Eukaryota</taxon>
        <taxon>Fungi</taxon>
        <taxon>Dikarya</taxon>
        <taxon>Ascomycota</taxon>
        <taxon>Pezizomycotina</taxon>
        <taxon>Sordariomycetes</taxon>
        <taxon>Hypocreomycetidae</taxon>
        <taxon>Glomerellales</taxon>
        <taxon>Glomerellaceae</taxon>
        <taxon>Colletotrichum</taxon>
        <taxon>Colletotrichum orbiculare species complex</taxon>
    </lineage>
</organism>
<dbReference type="AlphaFoldDB" id="A0A484FA67"/>
<evidence type="ECO:0000313" key="5">
    <source>
        <dbReference type="Proteomes" id="UP000014480"/>
    </source>
</evidence>
<protein>
    <recommendedName>
        <fullName evidence="3">C2H2-type domain-containing protein</fullName>
    </recommendedName>
</protein>
<feature type="region of interest" description="Disordered" evidence="2">
    <location>
        <begin position="1"/>
        <end position="26"/>
    </location>
</feature>
<dbReference type="STRING" id="1213857.A0A484FA67"/>
<dbReference type="GO" id="GO:0008270">
    <property type="term" value="F:zinc ion binding"/>
    <property type="evidence" value="ECO:0007669"/>
    <property type="project" value="UniProtKB-KW"/>
</dbReference>
<dbReference type="OrthoDB" id="5242988at2759"/>
<feature type="region of interest" description="Disordered" evidence="2">
    <location>
        <begin position="310"/>
        <end position="333"/>
    </location>
</feature>
<evidence type="ECO:0000313" key="4">
    <source>
        <dbReference type="EMBL" id="TDZ15229.1"/>
    </source>
</evidence>
<proteinExistence type="predicted"/>